<gene>
    <name evidence="2" type="ORF">FOF46_13835</name>
</gene>
<proteinExistence type="predicted"/>
<sequence>MKNQNIIDCYKLDFIKDIPEELELITDHRNELIIENQKLKKVIWATSLSVVCLLTYIIIKNYGKRQKEYPEEPFKKENATEYKYH</sequence>
<keyword evidence="1" id="KW-0472">Membrane</keyword>
<dbReference type="OrthoDB" id="1454189at2"/>
<reference evidence="2 3" key="1">
    <citation type="submission" date="2019-07" db="EMBL/GenBank/DDBJ databases">
        <title>The draft genome sequence of Aquimarina algiphila M91.</title>
        <authorList>
            <person name="Meng X."/>
        </authorList>
    </citation>
    <scope>NUCLEOTIDE SEQUENCE [LARGE SCALE GENOMIC DNA]</scope>
    <source>
        <strain evidence="2 3">M91</strain>
    </source>
</reference>
<organism evidence="2 3">
    <name type="scientific">Aquimarina algiphila</name>
    <dbReference type="NCBI Taxonomy" id="2047982"/>
    <lineage>
        <taxon>Bacteria</taxon>
        <taxon>Pseudomonadati</taxon>
        <taxon>Bacteroidota</taxon>
        <taxon>Flavobacteriia</taxon>
        <taxon>Flavobacteriales</taxon>
        <taxon>Flavobacteriaceae</taxon>
        <taxon>Aquimarina</taxon>
    </lineage>
</organism>
<keyword evidence="1" id="KW-1133">Transmembrane helix</keyword>
<keyword evidence="3" id="KW-1185">Reference proteome</keyword>
<name>A0A554VJP0_9FLAO</name>
<evidence type="ECO:0000313" key="3">
    <source>
        <dbReference type="Proteomes" id="UP000318833"/>
    </source>
</evidence>
<dbReference type="AlphaFoldDB" id="A0A554VJP0"/>
<feature type="transmembrane region" description="Helical" evidence="1">
    <location>
        <begin position="42"/>
        <end position="59"/>
    </location>
</feature>
<accession>A0A554VJP0</accession>
<evidence type="ECO:0000313" key="2">
    <source>
        <dbReference type="EMBL" id="TSE08133.1"/>
    </source>
</evidence>
<dbReference type="EMBL" id="VLNR01000026">
    <property type="protein sequence ID" value="TSE08133.1"/>
    <property type="molecule type" value="Genomic_DNA"/>
</dbReference>
<comment type="caution">
    <text evidence="2">The sequence shown here is derived from an EMBL/GenBank/DDBJ whole genome shotgun (WGS) entry which is preliminary data.</text>
</comment>
<dbReference type="Proteomes" id="UP000318833">
    <property type="component" value="Unassembled WGS sequence"/>
</dbReference>
<keyword evidence="1" id="KW-0812">Transmembrane</keyword>
<evidence type="ECO:0000256" key="1">
    <source>
        <dbReference type="SAM" id="Phobius"/>
    </source>
</evidence>
<dbReference type="RefSeq" id="WP_143916835.1">
    <property type="nucleotide sequence ID" value="NZ_CANMIK010000015.1"/>
</dbReference>
<protein>
    <submittedName>
        <fullName evidence="2">Uncharacterized protein</fullName>
    </submittedName>
</protein>